<comment type="caution">
    <text evidence="2">The sequence shown here is derived from an EMBL/GenBank/DDBJ whole genome shotgun (WGS) entry which is preliminary data.</text>
</comment>
<gene>
    <name evidence="2" type="ORF">MJ956_12365</name>
</gene>
<dbReference type="InterPro" id="IPR019301">
    <property type="entry name" value="Flagellar_prot_FlgJ_N"/>
</dbReference>
<keyword evidence="3" id="KW-1185">Reference proteome</keyword>
<dbReference type="RefSeq" id="WP_253964762.1">
    <property type="nucleotide sequence ID" value="NZ_JALHBS010000071.1"/>
</dbReference>
<sequence length="168" mass="17275">MTVSPVLFAVKTEPTQTASKVADSRTVKDAASADFAALLDAATTDETSSSPVAPIIPLVAHEARAVPPLEQFEGFVLRSFVESMLPSEASSYFGSGTAGAIWRSMMAEEIGNELAKGGGIGIAASIANEPGGSFGAVDGRDGAGDSLNHMLRQHDLARAGAIRKVTAE</sequence>
<evidence type="ECO:0000313" key="3">
    <source>
        <dbReference type="Proteomes" id="UP001155220"/>
    </source>
</evidence>
<feature type="domain" description="Flagellar protein FlgJ N-terminal" evidence="1">
    <location>
        <begin position="88"/>
        <end position="127"/>
    </location>
</feature>
<dbReference type="Pfam" id="PF10135">
    <property type="entry name" value="Rod-binding"/>
    <property type="match status" value="1"/>
</dbReference>
<protein>
    <submittedName>
        <fullName evidence="2">Rod-binding protein</fullName>
    </submittedName>
</protein>
<accession>A0A9X2H609</accession>
<proteinExistence type="predicted"/>
<evidence type="ECO:0000259" key="1">
    <source>
        <dbReference type="Pfam" id="PF10135"/>
    </source>
</evidence>
<dbReference type="EMBL" id="JALHBS010000071">
    <property type="protein sequence ID" value="MCP3055927.1"/>
    <property type="molecule type" value="Genomic_DNA"/>
</dbReference>
<dbReference type="AlphaFoldDB" id="A0A9X2H609"/>
<reference evidence="2" key="1">
    <citation type="submission" date="2022-03" db="EMBL/GenBank/DDBJ databases">
        <title>Aurantimonas Liuensis sp. Nov., isolated from the hadal seawater of the Mariana Trench.</title>
        <authorList>
            <person name="Liu R."/>
        </authorList>
    </citation>
    <scope>NUCLEOTIDE SEQUENCE</scope>
    <source>
        <strain evidence="2">LRZ36</strain>
    </source>
</reference>
<organism evidence="2 3">
    <name type="scientific">Aurantimonas marianensis</name>
    <dbReference type="NCBI Taxonomy" id="2920428"/>
    <lineage>
        <taxon>Bacteria</taxon>
        <taxon>Pseudomonadati</taxon>
        <taxon>Pseudomonadota</taxon>
        <taxon>Alphaproteobacteria</taxon>
        <taxon>Hyphomicrobiales</taxon>
        <taxon>Aurantimonadaceae</taxon>
        <taxon>Aurantimonas</taxon>
    </lineage>
</organism>
<evidence type="ECO:0000313" key="2">
    <source>
        <dbReference type="EMBL" id="MCP3055927.1"/>
    </source>
</evidence>
<name>A0A9X2H609_9HYPH</name>
<dbReference type="Proteomes" id="UP001155220">
    <property type="component" value="Unassembled WGS sequence"/>
</dbReference>